<reference evidence="3 4" key="1">
    <citation type="submission" date="2015-08" db="EMBL/GenBank/DDBJ databases">
        <title>The complete genome sequence of Bacillus beveridgei MLTeJB.</title>
        <authorList>
            <person name="Hanson T.E."/>
            <person name="Mesa C."/>
            <person name="Basesman S.M."/>
            <person name="Oremland R.S."/>
        </authorList>
    </citation>
    <scope>NUCLEOTIDE SEQUENCE [LARGE SCALE GENOMIC DNA]</scope>
    <source>
        <strain evidence="3 4">MLTeJB</strain>
    </source>
</reference>
<dbReference type="Pfam" id="PF01464">
    <property type="entry name" value="SLT"/>
    <property type="match status" value="1"/>
</dbReference>
<protein>
    <submittedName>
        <fullName evidence="3">Membrane-bound lytic murein transglycosylase C</fullName>
        <ecNumber evidence="3">3.2.1.-</ecNumber>
    </submittedName>
</protein>
<dbReference type="CDD" id="cd00254">
    <property type="entry name" value="LT-like"/>
    <property type="match status" value="1"/>
</dbReference>
<evidence type="ECO:0000256" key="1">
    <source>
        <dbReference type="SAM" id="MobiDB-lite"/>
    </source>
</evidence>
<evidence type="ECO:0000313" key="4">
    <source>
        <dbReference type="Proteomes" id="UP000094463"/>
    </source>
</evidence>
<keyword evidence="3" id="KW-0326">Glycosidase</keyword>
<dbReference type="AlphaFoldDB" id="A0A1D7QWJ3"/>
<proteinExistence type="predicted"/>
<gene>
    <name evidence="3" type="ORF">BBEV_2012</name>
</gene>
<feature type="domain" description="Transglycosylase SLT" evidence="2">
    <location>
        <begin position="106"/>
        <end position="213"/>
    </location>
</feature>
<keyword evidence="3" id="KW-0378">Hydrolase</keyword>
<organism evidence="3 4">
    <name type="scientific">Salisediminibacterium beveridgei</name>
    <dbReference type="NCBI Taxonomy" id="632773"/>
    <lineage>
        <taxon>Bacteria</taxon>
        <taxon>Bacillati</taxon>
        <taxon>Bacillota</taxon>
        <taxon>Bacilli</taxon>
        <taxon>Bacillales</taxon>
        <taxon>Bacillaceae</taxon>
        <taxon>Salisediminibacterium</taxon>
    </lineage>
</organism>
<dbReference type="PANTHER" id="PTHR37423">
    <property type="entry name" value="SOLUBLE LYTIC MUREIN TRANSGLYCOSYLASE-RELATED"/>
    <property type="match status" value="1"/>
</dbReference>
<dbReference type="InterPro" id="IPR008258">
    <property type="entry name" value="Transglycosylase_SLT_dom_1"/>
</dbReference>
<sequence length="229" mass="25318">MMDRLMTDYYQWKILQKWGNDQASSGNSSILGSTHHQGNFAAMLQQQMNGDGQHASPNDNLMLPLSRQTSLAQTNPWLNNFEPSNAEPMTKSDSPALKSDQPYTDIIEQAAFRHGVDPALIYSVIKHESGFQNQVTSHAGAEGLMQLMPGTAKWLGVTDSFDPVQNINGGTRYIKDMLNQHNGDVELALASYNAGPGNVRKYGGIPPFKETQAYVPRVLNTYRSMARDA</sequence>
<name>A0A1D7QWJ3_9BACI</name>
<dbReference type="PATRIC" id="fig|632773.3.peg.2112"/>
<feature type="region of interest" description="Disordered" evidence="1">
    <location>
        <begin position="79"/>
        <end position="99"/>
    </location>
</feature>
<accession>A0A1D7QWJ3</accession>
<dbReference type="Proteomes" id="UP000094463">
    <property type="component" value="Chromosome"/>
</dbReference>
<dbReference type="KEGG" id="bbev:BBEV_2012"/>
<dbReference type="Gene3D" id="1.10.530.10">
    <property type="match status" value="1"/>
</dbReference>
<dbReference type="PANTHER" id="PTHR37423:SF2">
    <property type="entry name" value="MEMBRANE-BOUND LYTIC MUREIN TRANSGLYCOSYLASE C"/>
    <property type="match status" value="1"/>
</dbReference>
<keyword evidence="4" id="KW-1185">Reference proteome</keyword>
<dbReference type="EMBL" id="CP012502">
    <property type="protein sequence ID" value="AOM83372.1"/>
    <property type="molecule type" value="Genomic_DNA"/>
</dbReference>
<evidence type="ECO:0000313" key="3">
    <source>
        <dbReference type="EMBL" id="AOM83372.1"/>
    </source>
</evidence>
<dbReference type="SUPFAM" id="SSF53955">
    <property type="entry name" value="Lysozyme-like"/>
    <property type="match status" value="1"/>
</dbReference>
<dbReference type="EC" id="3.2.1.-" evidence="3"/>
<dbReference type="RefSeq" id="WP_232318149.1">
    <property type="nucleotide sequence ID" value="NZ_CP012502.1"/>
</dbReference>
<dbReference type="STRING" id="632773.BBEV_2012"/>
<dbReference type="InterPro" id="IPR023346">
    <property type="entry name" value="Lysozyme-like_dom_sf"/>
</dbReference>
<evidence type="ECO:0000259" key="2">
    <source>
        <dbReference type="Pfam" id="PF01464"/>
    </source>
</evidence>
<dbReference type="GO" id="GO:0016798">
    <property type="term" value="F:hydrolase activity, acting on glycosyl bonds"/>
    <property type="evidence" value="ECO:0007669"/>
    <property type="project" value="UniProtKB-KW"/>
</dbReference>